<gene>
    <name evidence="1" type="ORF">MtrunA17_Chr7g0248891</name>
</gene>
<reference evidence="2" key="1">
    <citation type="journal article" date="2018" name="Nat. Plants">
        <title>Whole-genome landscape of Medicago truncatula symbiotic genes.</title>
        <authorList>
            <person name="Pecrix Y."/>
            <person name="Staton S.E."/>
            <person name="Sallet E."/>
            <person name="Lelandais-Briere C."/>
            <person name="Moreau S."/>
            <person name="Carrere S."/>
            <person name="Blein T."/>
            <person name="Jardinaud M.F."/>
            <person name="Latrasse D."/>
            <person name="Zouine M."/>
            <person name="Zahm M."/>
            <person name="Kreplak J."/>
            <person name="Mayjonade B."/>
            <person name="Satge C."/>
            <person name="Perez M."/>
            <person name="Cauet S."/>
            <person name="Marande W."/>
            <person name="Chantry-Darmon C."/>
            <person name="Lopez-Roques C."/>
            <person name="Bouchez O."/>
            <person name="Berard A."/>
            <person name="Debelle F."/>
            <person name="Munos S."/>
            <person name="Bendahmane A."/>
            <person name="Berges H."/>
            <person name="Niebel A."/>
            <person name="Buitink J."/>
            <person name="Frugier F."/>
            <person name="Benhamed M."/>
            <person name="Crespi M."/>
            <person name="Gouzy J."/>
            <person name="Gamas P."/>
        </authorList>
    </citation>
    <scope>NUCLEOTIDE SEQUENCE [LARGE SCALE GENOMIC DNA]</scope>
    <source>
        <strain evidence="2">cv. Jemalong A17</strain>
    </source>
</reference>
<sequence length="55" mass="6319">MVWVLWCNPEGTLQPTKVLIADVSATKMTGAPTTFVRDLFRWSFVIYWDGGRIFP</sequence>
<evidence type="ECO:0000313" key="1">
    <source>
        <dbReference type="EMBL" id="RHN47062.1"/>
    </source>
</evidence>
<dbReference type="Proteomes" id="UP000265566">
    <property type="component" value="Chromosome 7"/>
</dbReference>
<evidence type="ECO:0000313" key="2">
    <source>
        <dbReference type="Proteomes" id="UP000265566"/>
    </source>
</evidence>
<protein>
    <submittedName>
        <fullName evidence="1">Uncharacterized protein</fullName>
    </submittedName>
</protein>
<name>A0A396H132_MEDTR</name>
<dbReference type="Gramene" id="rna41617">
    <property type="protein sequence ID" value="RHN47062.1"/>
    <property type="gene ID" value="gene41617"/>
</dbReference>
<proteinExistence type="predicted"/>
<organism evidence="1 2">
    <name type="scientific">Medicago truncatula</name>
    <name type="common">Barrel medic</name>
    <name type="synonym">Medicago tribuloides</name>
    <dbReference type="NCBI Taxonomy" id="3880"/>
    <lineage>
        <taxon>Eukaryota</taxon>
        <taxon>Viridiplantae</taxon>
        <taxon>Streptophyta</taxon>
        <taxon>Embryophyta</taxon>
        <taxon>Tracheophyta</taxon>
        <taxon>Spermatophyta</taxon>
        <taxon>Magnoliopsida</taxon>
        <taxon>eudicotyledons</taxon>
        <taxon>Gunneridae</taxon>
        <taxon>Pentapetalae</taxon>
        <taxon>rosids</taxon>
        <taxon>fabids</taxon>
        <taxon>Fabales</taxon>
        <taxon>Fabaceae</taxon>
        <taxon>Papilionoideae</taxon>
        <taxon>50 kb inversion clade</taxon>
        <taxon>NPAAA clade</taxon>
        <taxon>Hologalegina</taxon>
        <taxon>IRL clade</taxon>
        <taxon>Trifolieae</taxon>
        <taxon>Medicago</taxon>
    </lineage>
</organism>
<dbReference type="EMBL" id="PSQE01000007">
    <property type="protein sequence ID" value="RHN47062.1"/>
    <property type="molecule type" value="Genomic_DNA"/>
</dbReference>
<comment type="caution">
    <text evidence="1">The sequence shown here is derived from an EMBL/GenBank/DDBJ whole genome shotgun (WGS) entry which is preliminary data.</text>
</comment>
<accession>A0A396H132</accession>
<dbReference type="AlphaFoldDB" id="A0A396H132"/>